<dbReference type="Proteomes" id="UP001604336">
    <property type="component" value="Unassembled WGS sequence"/>
</dbReference>
<reference evidence="5" key="1">
    <citation type="submission" date="2024-07" db="EMBL/GenBank/DDBJ databases">
        <title>Two chromosome-level genome assemblies of Korean endemic species Abeliophyllum distichum and Forsythia ovata (Oleaceae).</title>
        <authorList>
            <person name="Jang H."/>
        </authorList>
    </citation>
    <scope>NUCLEOTIDE SEQUENCE [LARGE SCALE GENOMIC DNA]</scope>
</reference>
<comment type="similarity">
    <text evidence="1">Belongs to the AAA ATPase family.</text>
</comment>
<keyword evidence="3" id="KW-0067">ATP-binding</keyword>
<gene>
    <name evidence="4" type="ORF">Adt_42654</name>
</gene>
<comment type="caution">
    <text evidence="4">The sequence shown here is derived from an EMBL/GenBank/DDBJ whole genome shotgun (WGS) entry which is preliminary data.</text>
</comment>
<dbReference type="PANTHER" id="PTHR23069">
    <property type="entry name" value="AAA DOMAIN-CONTAINING"/>
    <property type="match status" value="1"/>
</dbReference>
<sequence>MCWKFGMREMDCNAIKVDHVTADQSKDGHFHKLPEDETHEKWNRTNFALDVPDSKPRIKPGRHCGLCGGGTDGKAPIILVQDGAGSDNEVYSGDNEAYSASSSPKEPNYDVWDGFGDKSGWLGQLLGPINDCFGIAGIWVHQQCAVWSPEVCGYILTFIHLFFIPVETMVVSRYMLLV</sequence>
<dbReference type="InterPro" id="IPR045199">
    <property type="entry name" value="ATAD2-like"/>
</dbReference>
<name>A0ABD1PS97_9LAMI</name>
<evidence type="ECO:0000313" key="4">
    <source>
        <dbReference type="EMBL" id="KAL2466803.1"/>
    </source>
</evidence>
<dbReference type="PANTHER" id="PTHR23069:SF7">
    <property type="entry name" value="P-LOOP CONTAINING NUCLEOSIDE TRIPHOSPHATE HYDROLASES SUPERFAMILY PROTEIN"/>
    <property type="match status" value="1"/>
</dbReference>
<dbReference type="AlphaFoldDB" id="A0ABD1PS97"/>
<accession>A0ABD1PS97</accession>
<dbReference type="GO" id="GO:0005524">
    <property type="term" value="F:ATP binding"/>
    <property type="evidence" value="ECO:0007669"/>
    <property type="project" value="UniProtKB-KW"/>
</dbReference>
<keyword evidence="5" id="KW-1185">Reference proteome</keyword>
<evidence type="ECO:0000256" key="2">
    <source>
        <dbReference type="ARBA" id="ARBA00022741"/>
    </source>
</evidence>
<evidence type="ECO:0000256" key="3">
    <source>
        <dbReference type="ARBA" id="ARBA00022840"/>
    </source>
</evidence>
<protein>
    <submittedName>
        <fullName evidence="4">P-loop containing nucleoside triphosphate hydrolase superfamily protein</fullName>
    </submittedName>
</protein>
<keyword evidence="4" id="KW-0378">Hydrolase</keyword>
<keyword evidence="2" id="KW-0547">Nucleotide-binding</keyword>
<evidence type="ECO:0000256" key="1">
    <source>
        <dbReference type="ARBA" id="ARBA00006914"/>
    </source>
</evidence>
<evidence type="ECO:0000313" key="5">
    <source>
        <dbReference type="Proteomes" id="UP001604336"/>
    </source>
</evidence>
<proteinExistence type="inferred from homology"/>
<organism evidence="4 5">
    <name type="scientific">Abeliophyllum distichum</name>
    <dbReference type="NCBI Taxonomy" id="126358"/>
    <lineage>
        <taxon>Eukaryota</taxon>
        <taxon>Viridiplantae</taxon>
        <taxon>Streptophyta</taxon>
        <taxon>Embryophyta</taxon>
        <taxon>Tracheophyta</taxon>
        <taxon>Spermatophyta</taxon>
        <taxon>Magnoliopsida</taxon>
        <taxon>eudicotyledons</taxon>
        <taxon>Gunneridae</taxon>
        <taxon>Pentapetalae</taxon>
        <taxon>asterids</taxon>
        <taxon>lamiids</taxon>
        <taxon>Lamiales</taxon>
        <taxon>Oleaceae</taxon>
        <taxon>Forsythieae</taxon>
        <taxon>Abeliophyllum</taxon>
    </lineage>
</organism>
<dbReference type="EMBL" id="JBFOLK010000013">
    <property type="protein sequence ID" value="KAL2466803.1"/>
    <property type="molecule type" value="Genomic_DNA"/>
</dbReference>
<dbReference type="GO" id="GO:0016787">
    <property type="term" value="F:hydrolase activity"/>
    <property type="evidence" value="ECO:0007669"/>
    <property type="project" value="UniProtKB-KW"/>
</dbReference>